<feature type="compositionally biased region" description="Low complexity" evidence="1">
    <location>
        <begin position="12"/>
        <end position="25"/>
    </location>
</feature>
<dbReference type="GeneID" id="70128568"/>
<feature type="transmembrane region" description="Helical" evidence="2">
    <location>
        <begin position="354"/>
        <end position="370"/>
    </location>
</feature>
<evidence type="ECO:0000313" key="4">
    <source>
        <dbReference type="Proteomes" id="UP000758603"/>
    </source>
</evidence>
<evidence type="ECO:0000256" key="1">
    <source>
        <dbReference type="SAM" id="MobiDB-lite"/>
    </source>
</evidence>
<feature type="transmembrane region" description="Helical" evidence="2">
    <location>
        <begin position="318"/>
        <end position="342"/>
    </location>
</feature>
<sequence>MDAPGLPSLPESQSSGIPAASIPASENATTMSPEDRRAFYRSLVDRMTCWRITRNDSPYEFWTKPLPTEPMPYLHSAKDFVDFLTENCYAAQMDKRDEHESAELTAYYSAAKGIKINHDNLQDLADTLRQWLAQLDHDFFFGLLTRPVSVGGTWMPNEIGFDLTIMDAYDRLELQDTGEITRVSTGFYAPALREIFIFTKGLEVPDSIYRTKWTIESFESRKIALKVCPQTFEQLVVTLVHELCHLAIDVFGFYEQSKEGKLLRMREVTHNEYHGEAFTALHQFIMEHLHKWAPNSDTFRKCAEETQQLTEKGKHRPWAASGSALTVALVLLTLYGNSLLCVIGLQRNYRSIDLSWKGVLVNMFFYRLIGNQPMSSDPGNNLTRIQLGGMVVIGKTLYWLLFVRRRKPGYVLVV</sequence>
<keyword evidence="2" id="KW-0812">Transmembrane</keyword>
<accession>A0A9P9A2E3</accession>
<keyword evidence="4" id="KW-1185">Reference proteome</keyword>
<feature type="transmembrane region" description="Helical" evidence="2">
    <location>
        <begin position="382"/>
        <end position="402"/>
    </location>
</feature>
<proteinExistence type="predicted"/>
<comment type="caution">
    <text evidence="3">The sequence shown here is derived from an EMBL/GenBank/DDBJ whole genome shotgun (WGS) entry which is preliminary data.</text>
</comment>
<dbReference type="OrthoDB" id="4779432at2759"/>
<name>A0A9P9A2E3_9PEZI</name>
<feature type="region of interest" description="Disordered" evidence="1">
    <location>
        <begin position="1"/>
        <end position="33"/>
    </location>
</feature>
<dbReference type="Proteomes" id="UP000758603">
    <property type="component" value="Unassembled WGS sequence"/>
</dbReference>
<organism evidence="3 4">
    <name type="scientific">Truncatella angustata</name>
    <dbReference type="NCBI Taxonomy" id="152316"/>
    <lineage>
        <taxon>Eukaryota</taxon>
        <taxon>Fungi</taxon>
        <taxon>Dikarya</taxon>
        <taxon>Ascomycota</taxon>
        <taxon>Pezizomycotina</taxon>
        <taxon>Sordariomycetes</taxon>
        <taxon>Xylariomycetidae</taxon>
        <taxon>Amphisphaeriales</taxon>
        <taxon>Sporocadaceae</taxon>
        <taxon>Truncatella</taxon>
    </lineage>
</organism>
<dbReference type="RefSeq" id="XP_045962350.1">
    <property type="nucleotide sequence ID" value="XM_046099676.1"/>
</dbReference>
<protein>
    <submittedName>
        <fullName evidence="3">Uncharacterized protein</fullName>
    </submittedName>
</protein>
<reference evidence="3" key="1">
    <citation type="journal article" date="2021" name="Nat. Commun.">
        <title>Genetic determinants of endophytism in the Arabidopsis root mycobiome.</title>
        <authorList>
            <person name="Mesny F."/>
            <person name="Miyauchi S."/>
            <person name="Thiergart T."/>
            <person name="Pickel B."/>
            <person name="Atanasova L."/>
            <person name="Karlsson M."/>
            <person name="Huettel B."/>
            <person name="Barry K.W."/>
            <person name="Haridas S."/>
            <person name="Chen C."/>
            <person name="Bauer D."/>
            <person name="Andreopoulos W."/>
            <person name="Pangilinan J."/>
            <person name="LaButti K."/>
            <person name="Riley R."/>
            <person name="Lipzen A."/>
            <person name="Clum A."/>
            <person name="Drula E."/>
            <person name="Henrissat B."/>
            <person name="Kohler A."/>
            <person name="Grigoriev I.V."/>
            <person name="Martin F.M."/>
            <person name="Hacquard S."/>
        </authorList>
    </citation>
    <scope>NUCLEOTIDE SEQUENCE</scope>
    <source>
        <strain evidence="3">MPI-SDFR-AT-0073</strain>
    </source>
</reference>
<evidence type="ECO:0000256" key="2">
    <source>
        <dbReference type="SAM" id="Phobius"/>
    </source>
</evidence>
<keyword evidence="2" id="KW-1133">Transmembrane helix</keyword>
<dbReference type="EMBL" id="JAGPXC010000002">
    <property type="protein sequence ID" value="KAH6658116.1"/>
    <property type="molecule type" value="Genomic_DNA"/>
</dbReference>
<dbReference type="AlphaFoldDB" id="A0A9P9A2E3"/>
<evidence type="ECO:0000313" key="3">
    <source>
        <dbReference type="EMBL" id="KAH6658116.1"/>
    </source>
</evidence>
<keyword evidence="2" id="KW-0472">Membrane</keyword>
<gene>
    <name evidence="3" type="ORF">BKA67DRAFT_533291</name>
</gene>